<protein>
    <recommendedName>
        <fullName evidence="5">DUF2970 domain-containing protein</fullName>
    </recommendedName>
</protein>
<keyword evidence="2" id="KW-0812">Transmembrane</keyword>
<sequence length="89" mass="9450">MKSAETENRSSDDTVAGSKAEKQPEETSGLSMLSLIGSIFAAAFGVQSSKARERDFSQRSPLPFIIGGVLFGILFVVTLVVVVSMVLPD</sequence>
<dbReference type="Proteomes" id="UP001501337">
    <property type="component" value="Unassembled WGS sequence"/>
</dbReference>
<dbReference type="EMBL" id="BAABBO010000001">
    <property type="protein sequence ID" value="GAA3949370.1"/>
    <property type="molecule type" value="Genomic_DNA"/>
</dbReference>
<comment type="caution">
    <text evidence="3">The sequence shown here is derived from an EMBL/GenBank/DDBJ whole genome shotgun (WGS) entry which is preliminary data.</text>
</comment>
<evidence type="ECO:0000256" key="2">
    <source>
        <dbReference type="SAM" id="Phobius"/>
    </source>
</evidence>
<organism evidence="3 4">
    <name type="scientific">Allohahella marinimesophila</name>
    <dbReference type="NCBI Taxonomy" id="1054972"/>
    <lineage>
        <taxon>Bacteria</taxon>
        <taxon>Pseudomonadati</taxon>
        <taxon>Pseudomonadota</taxon>
        <taxon>Gammaproteobacteria</taxon>
        <taxon>Oceanospirillales</taxon>
        <taxon>Hahellaceae</taxon>
        <taxon>Allohahella</taxon>
    </lineage>
</organism>
<feature type="compositionally biased region" description="Basic and acidic residues" evidence="1">
    <location>
        <begin position="1"/>
        <end position="12"/>
    </location>
</feature>
<evidence type="ECO:0000313" key="3">
    <source>
        <dbReference type="EMBL" id="GAA3949370.1"/>
    </source>
</evidence>
<feature type="transmembrane region" description="Helical" evidence="2">
    <location>
        <begin position="29"/>
        <end position="49"/>
    </location>
</feature>
<keyword evidence="4" id="KW-1185">Reference proteome</keyword>
<reference evidence="4" key="1">
    <citation type="journal article" date="2019" name="Int. J. Syst. Evol. Microbiol.">
        <title>The Global Catalogue of Microorganisms (GCM) 10K type strain sequencing project: providing services to taxonomists for standard genome sequencing and annotation.</title>
        <authorList>
            <consortium name="The Broad Institute Genomics Platform"/>
            <consortium name="The Broad Institute Genome Sequencing Center for Infectious Disease"/>
            <person name="Wu L."/>
            <person name="Ma J."/>
        </authorList>
    </citation>
    <scope>NUCLEOTIDE SEQUENCE [LARGE SCALE GENOMIC DNA]</scope>
    <source>
        <strain evidence="4">JCM 17555</strain>
    </source>
</reference>
<evidence type="ECO:0008006" key="5">
    <source>
        <dbReference type="Google" id="ProtNLM"/>
    </source>
</evidence>
<evidence type="ECO:0000313" key="4">
    <source>
        <dbReference type="Proteomes" id="UP001501337"/>
    </source>
</evidence>
<accession>A0ABP7NKR0</accession>
<dbReference type="InterPro" id="IPR021344">
    <property type="entry name" value="DUF2970"/>
</dbReference>
<keyword evidence="2" id="KW-0472">Membrane</keyword>
<dbReference type="RefSeq" id="WP_344803065.1">
    <property type="nucleotide sequence ID" value="NZ_BAABBO010000001.1"/>
</dbReference>
<dbReference type="Pfam" id="PF11174">
    <property type="entry name" value="DUF2970"/>
    <property type="match status" value="1"/>
</dbReference>
<feature type="transmembrane region" description="Helical" evidence="2">
    <location>
        <begin position="61"/>
        <end position="87"/>
    </location>
</feature>
<evidence type="ECO:0000256" key="1">
    <source>
        <dbReference type="SAM" id="MobiDB-lite"/>
    </source>
</evidence>
<proteinExistence type="predicted"/>
<gene>
    <name evidence="3" type="ORF">GCM10022278_05670</name>
</gene>
<name>A0ABP7NKR0_9GAMM</name>
<keyword evidence="2" id="KW-1133">Transmembrane helix</keyword>
<feature type="region of interest" description="Disordered" evidence="1">
    <location>
        <begin position="1"/>
        <end position="28"/>
    </location>
</feature>